<dbReference type="KEGG" id="mpt:Mpe_A0015"/>
<dbReference type="eggNOG" id="COG4575">
    <property type="taxonomic scope" value="Bacteria"/>
</dbReference>
<evidence type="ECO:0000313" key="4">
    <source>
        <dbReference type="EMBL" id="ABM92977.1"/>
    </source>
</evidence>
<dbReference type="Proteomes" id="UP000000366">
    <property type="component" value="Chromosome"/>
</dbReference>
<dbReference type="PANTHER" id="PTHR35893:SF3">
    <property type="entry name" value="INNER MEMBRANE PROTEIN"/>
    <property type="match status" value="1"/>
</dbReference>
<accession>A2SBN8</accession>
<sequence length="109" mass="12069">MDSTATSTPEHATRERLAHGLQQMVDEANHLLKDAQRAGSEQIGSTREKLEAQLRRARRELGRLEDEALYRGRRAARKADHAVHEHPYVAIGVAAGVGLLVGLLIARRD</sequence>
<dbReference type="InterPro" id="IPR043605">
    <property type="entry name" value="DUF883_C"/>
</dbReference>
<dbReference type="InterPro" id="IPR010279">
    <property type="entry name" value="YqjD/ElaB"/>
</dbReference>
<dbReference type="RefSeq" id="WP_011827616.1">
    <property type="nucleotide sequence ID" value="NC_008825.1"/>
</dbReference>
<evidence type="ECO:0000256" key="1">
    <source>
        <dbReference type="SAM" id="Coils"/>
    </source>
</evidence>
<keyword evidence="1" id="KW-0175">Coiled coil</keyword>
<keyword evidence="5" id="KW-1185">Reference proteome</keyword>
<reference evidence="4 5" key="1">
    <citation type="journal article" date="2007" name="J. Bacteriol.">
        <title>Whole-genome analysis of the methyl tert-butyl ether-degrading beta-proteobacterium Methylibium petroleiphilum PM1.</title>
        <authorList>
            <person name="Kane S.R."/>
            <person name="Chakicherla A.Y."/>
            <person name="Chain P.S.G."/>
            <person name="Schmidt R."/>
            <person name="Shin M.W."/>
            <person name="Legler T.C."/>
            <person name="Scow K.M."/>
            <person name="Larimer F.W."/>
            <person name="Lucas S.M."/>
            <person name="Richardson P.M."/>
            <person name="Hristova K.R."/>
        </authorList>
    </citation>
    <scope>NUCLEOTIDE SEQUENCE [LARGE SCALE GENOMIC DNA]</scope>
    <source>
        <strain evidence="5">ATCC BAA-1232 / LMG 22953 / PM1</strain>
    </source>
</reference>
<dbReference type="Pfam" id="PF19029">
    <property type="entry name" value="DUF883_C"/>
    <property type="match status" value="1"/>
</dbReference>
<dbReference type="GO" id="GO:0043022">
    <property type="term" value="F:ribosome binding"/>
    <property type="evidence" value="ECO:0007669"/>
    <property type="project" value="InterPro"/>
</dbReference>
<evidence type="ECO:0000313" key="5">
    <source>
        <dbReference type="Proteomes" id="UP000000366"/>
    </source>
</evidence>
<name>A2SBN8_METPP</name>
<evidence type="ECO:0000256" key="2">
    <source>
        <dbReference type="SAM" id="Phobius"/>
    </source>
</evidence>
<feature type="coiled-coil region" evidence="1">
    <location>
        <begin position="18"/>
        <end position="67"/>
    </location>
</feature>
<dbReference type="HOGENOM" id="CLU_132623_0_1_4"/>
<dbReference type="PANTHER" id="PTHR35893">
    <property type="entry name" value="INNER MEMBRANE PROTEIN-RELATED"/>
    <property type="match status" value="1"/>
</dbReference>
<protein>
    <submittedName>
        <fullName evidence="4">Putative transmembrane protein</fullName>
    </submittedName>
</protein>
<keyword evidence="2 4" id="KW-0812">Transmembrane</keyword>
<dbReference type="EMBL" id="CP000555">
    <property type="protein sequence ID" value="ABM92977.1"/>
    <property type="molecule type" value="Genomic_DNA"/>
</dbReference>
<gene>
    <name evidence="4" type="ordered locus">Mpe_A0015</name>
</gene>
<evidence type="ECO:0000259" key="3">
    <source>
        <dbReference type="Pfam" id="PF19029"/>
    </source>
</evidence>
<proteinExistence type="predicted"/>
<organism evidence="4 5">
    <name type="scientific">Methylibium petroleiphilum (strain ATCC BAA-1232 / LMG 22953 / PM1)</name>
    <dbReference type="NCBI Taxonomy" id="420662"/>
    <lineage>
        <taxon>Bacteria</taxon>
        <taxon>Pseudomonadati</taxon>
        <taxon>Pseudomonadota</taxon>
        <taxon>Betaproteobacteria</taxon>
        <taxon>Burkholderiales</taxon>
        <taxon>Sphaerotilaceae</taxon>
        <taxon>Methylibium</taxon>
    </lineage>
</organism>
<feature type="domain" description="DUF883" evidence="3">
    <location>
        <begin position="79"/>
        <end position="108"/>
    </location>
</feature>
<keyword evidence="2" id="KW-1133">Transmembrane helix</keyword>
<feature type="transmembrane region" description="Helical" evidence="2">
    <location>
        <begin position="88"/>
        <end position="106"/>
    </location>
</feature>
<dbReference type="STRING" id="420662.Mpe_A0015"/>
<keyword evidence="2" id="KW-0472">Membrane</keyword>
<dbReference type="AlphaFoldDB" id="A2SBN8"/>